<feature type="signal peptide" evidence="1">
    <location>
        <begin position="1"/>
        <end position="19"/>
    </location>
</feature>
<proteinExistence type="predicted"/>
<dbReference type="OrthoDB" id="10504223at2759"/>
<feature type="chain" id="PRO_5043123994" evidence="1">
    <location>
        <begin position="20"/>
        <end position="76"/>
    </location>
</feature>
<evidence type="ECO:0000313" key="4">
    <source>
        <dbReference type="WBParaSite" id="HPLM_0001473701-mRNA-1"/>
    </source>
</evidence>
<dbReference type="WBParaSite" id="HPLM_0001473701-mRNA-1">
    <property type="protein sequence ID" value="HPLM_0001473701-mRNA-1"/>
    <property type="gene ID" value="HPLM_0001473701"/>
</dbReference>
<protein>
    <submittedName>
        <fullName evidence="4">Chorion class high-cysteine HCB protein 13</fullName>
    </submittedName>
</protein>
<gene>
    <name evidence="2" type="ORF">HPLM_LOCUS14729</name>
</gene>
<reference evidence="4" key="1">
    <citation type="submission" date="2017-02" db="UniProtKB">
        <authorList>
            <consortium name="WormBaseParasite"/>
        </authorList>
    </citation>
    <scope>IDENTIFICATION</scope>
</reference>
<keyword evidence="3" id="KW-1185">Reference proteome</keyword>
<evidence type="ECO:0000256" key="1">
    <source>
        <dbReference type="SAM" id="SignalP"/>
    </source>
</evidence>
<dbReference type="AlphaFoldDB" id="A0A0N4WT39"/>
<evidence type="ECO:0000313" key="2">
    <source>
        <dbReference type="EMBL" id="VDO53877.1"/>
    </source>
</evidence>
<reference evidence="2 3" key="2">
    <citation type="submission" date="2018-11" db="EMBL/GenBank/DDBJ databases">
        <authorList>
            <consortium name="Pathogen Informatics"/>
        </authorList>
    </citation>
    <scope>NUCLEOTIDE SEQUENCE [LARGE SCALE GENOMIC DNA]</scope>
    <source>
        <strain evidence="2 3">MHpl1</strain>
    </source>
</reference>
<name>A0A0N4WT39_HAEPC</name>
<dbReference type="Proteomes" id="UP000268014">
    <property type="component" value="Unassembled WGS sequence"/>
</dbReference>
<keyword evidence="1" id="KW-0732">Signal</keyword>
<accession>A0A0N4WT39</accession>
<dbReference type="EMBL" id="UZAF01018679">
    <property type="protein sequence ID" value="VDO53877.1"/>
    <property type="molecule type" value="Genomic_DNA"/>
</dbReference>
<evidence type="ECO:0000313" key="3">
    <source>
        <dbReference type="Proteomes" id="UP000268014"/>
    </source>
</evidence>
<sequence>MLLSAIALIFVAGITLNSANLDCGGCLHTCYGNCDSGTCLCQHTCGHVCGGLGGSLGGGLGGGIGGGGIVSYHKLL</sequence>
<organism evidence="4">
    <name type="scientific">Haemonchus placei</name>
    <name type="common">Barber's pole worm</name>
    <dbReference type="NCBI Taxonomy" id="6290"/>
    <lineage>
        <taxon>Eukaryota</taxon>
        <taxon>Metazoa</taxon>
        <taxon>Ecdysozoa</taxon>
        <taxon>Nematoda</taxon>
        <taxon>Chromadorea</taxon>
        <taxon>Rhabditida</taxon>
        <taxon>Rhabditina</taxon>
        <taxon>Rhabditomorpha</taxon>
        <taxon>Strongyloidea</taxon>
        <taxon>Trichostrongylidae</taxon>
        <taxon>Haemonchus</taxon>
    </lineage>
</organism>